<dbReference type="Gene3D" id="1.10.8.10">
    <property type="entry name" value="DNA helicase RuvA subunit, C-terminal domain"/>
    <property type="match status" value="1"/>
</dbReference>
<dbReference type="InterPro" id="IPR000626">
    <property type="entry name" value="Ubiquitin-like_dom"/>
</dbReference>
<evidence type="ECO:0000259" key="2">
    <source>
        <dbReference type="PROSITE" id="PS50030"/>
    </source>
</evidence>
<dbReference type="GO" id="GO:0005829">
    <property type="term" value="C:cytosol"/>
    <property type="evidence" value="ECO:0007669"/>
    <property type="project" value="TreeGrafter"/>
</dbReference>
<dbReference type="PANTHER" id="PTHR10677">
    <property type="entry name" value="UBIQUILIN"/>
    <property type="match status" value="1"/>
</dbReference>
<evidence type="ECO:0000256" key="1">
    <source>
        <dbReference type="SAM" id="MobiDB-lite"/>
    </source>
</evidence>
<keyword evidence="5" id="KW-1185">Reference proteome</keyword>
<dbReference type="Pfam" id="PF00627">
    <property type="entry name" value="UBA"/>
    <property type="match status" value="1"/>
</dbReference>
<dbReference type="AlphaFoldDB" id="A0A1G4KA79"/>
<evidence type="ECO:0000259" key="3">
    <source>
        <dbReference type="PROSITE" id="PS50053"/>
    </source>
</evidence>
<feature type="compositionally biased region" description="Low complexity" evidence="1">
    <location>
        <begin position="79"/>
        <end position="110"/>
    </location>
</feature>
<feature type="region of interest" description="Disordered" evidence="1">
    <location>
        <begin position="73"/>
        <end position="122"/>
    </location>
</feature>
<feature type="domain" description="Ubiquitin-like" evidence="3">
    <location>
        <begin position="1"/>
        <end position="71"/>
    </location>
</feature>
<dbReference type="Pfam" id="PF23195">
    <property type="entry name" value="UBQLN1"/>
    <property type="match status" value="1"/>
</dbReference>
<dbReference type="SUPFAM" id="SSF46934">
    <property type="entry name" value="UBA-like"/>
    <property type="match status" value="1"/>
</dbReference>
<sequence length="393" mass="41225">MSIKINVKSGQNKWDVSIDPTCSVEDLKKAIAEKSEIAPESQRLIYSGKILKDDQTVESYKIQDDHSIHLVKSGGAKKSTSPAAPGTTGASGTATGSQQQPSSGSTAPPTLSTGQTGGFNPLSDLTSARYAGFLNLPSADSFGPDGGMTSAPNSDEVLRMLENPVMQSQMNEMLSNPQMIDFLIQQSPQLQSMGPQARQLLQSPMFRQMMTNPEMIRQSMQFSSMLGGADGPSDSNPFPAPGSTETNTSGQPPSSQQQQQNQQPQATQSAPFANPFASLLGNMPQPPATDSAAGSNVPSNPFLSLLGGAGAGAGGSTLNFDPALLSSLLGGGFGNPAAAQAQPDTRPPEERYEQQLRQLNDMGFFEFDRNVAALRRSGGSVQGALDALLNGDV</sequence>
<dbReference type="InterPro" id="IPR009060">
    <property type="entry name" value="UBA-like_sf"/>
</dbReference>
<protein>
    <submittedName>
        <fullName evidence="4">LAME_0G13454g1_1</fullName>
    </submittedName>
</protein>
<dbReference type="Proteomes" id="UP000191144">
    <property type="component" value="Chromosome G"/>
</dbReference>
<dbReference type="SMART" id="SM00727">
    <property type="entry name" value="STI1"/>
    <property type="match status" value="2"/>
</dbReference>
<dbReference type="SMART" id="SM00213">
    <property type="entry name" value="UBQ"/>
    <property type="match status" value="1"/>
</dbReference>
<proteinExistence type="predicted"/>
<dbReference type="EMBL" id="LT598484">
    <property type="protein sequence ID" value="SCV01011.1"/>
    <property type="molecule type" value="Genomic_DNA"/>
</dbReference>
<gene>
    <name evidence="4" type="ORF">LAME_0G13454G</name>
</gene>
<organism evidence="4 5">
    <name type="scientific">Lachancea meyersii CBS 8951</name>
    <dbReference type="NCBI Taxonomy" id="1266667"/>
    <lineage>
        <taxon>Eukaryota</taxon>
        <taxon>Fungi</taxon>
        <taxon>Dikarya</taxon>
        <taxon>Ascomycota</taxon>
        <taxon>Saccharomycotina</taxon>
        <taxon>Saccharomycetes</taxon>
        <taxon>Saccharomycetales</taxon>
        <taxon>Saccharomycetaceae</taxon>
        <taxon>Lachancea</taxon>
    </lineage>
</organism>
<dbReference type="GO" id="GO:0006511">
    <property type="term" value="P:ubiquitin-dependent protein catabolic process"/>
    <property type="evidence" value="ECO:0007669"/>
    <property type="project" value="TreeGrafter"/>
</dbReference>
<dbReference type="SMART" id="SM00165">
    <property type="entry name" value="UBA"/>
    <property type="match status" value="1"/>
</dbReference>
<dbReference type="InterPro" id="IPR019956">
    <property type="entry name" value="Ubiquitin_dom"/>
</dbReference>
<dbReference type="GO" id="GO:0031593">
    <property type="term" value="F:polyubiquitin modification-dependent protein binding"/>
    <property type="evidence" value="ECO:0007669"/>
    <property type="project" value="TreeGrafter"/>
</dbReference>
<dbReference type="PROSITE" id="PS00299">
    <property type="entry name" value="UBIQUITIN_1"/>
    <property type="match status" value="1"/>
</dbReference>
<evidence type="ECO:0000313" key="4">
    <source>
        <dbReference type="EMBL" id="SCV01011.1"/>
    </source>
</evidence>
<dbReference type="PRINTS" id="PR00348">
    <property type="entry name" value="UBIQUITIN"/>
</dbReference>
<dbReference type="Gene3D" id="3.10.20.90">
    <property type="entry name" value="Phosphatidylinositol 3-kinase Catalytic Subunit, Chain A, domain 1"/>
    <property type="match status" value="1"/>
</dbReference>
<feature type="region of interest" description="Disordered" evidence="1">
    <location>
        <begin position="224"/>
        <end position="295"/>
    </location>
</feature>
<dbReference type="PROSITE" id="PS50053">
    <property type="entry name" value="UBIQUITIN_2"/>
    <property type="match status" value="1"/>
</dbReference>
<dbReference type="InterPro" id="IPR019954">
    <property type="entry name" value="Ubiquitin_CS"/>
</dbReference>
<dbReference type="CDD" id="cd16106">
    <property type="entry name" value="Ubl_Dsk2p_like"/>
    <property type="match status" value="1"/>
</dbReference>
<evidence type="ECO:0000313" key="5">
    <source>
        <dbReference type="Proteomes" id="UP000191144"/>
    </source>
</evidence>
<accession>A0A1G4KA79</accession>
<name>A0A1G4KA79_9SACH</name>
<dbReference type="InterPro" id="IPR029071">
    <property type="entry name" value="Ubiquitin-like_domsf"/>
</dbReference>
<dbReference type="OrthoDB" id="267397at2759"/>
<dbReference type="PANTHER" id="PTHR10677:SF3">
    <property type="entry name" value="FI07626P-RELATED"/>
    <property type="match status" value="1"/>
</dbReference>
<dbReference type="InterPro" id="IPR015940">
    <property type="entry name" value="UBA"/>
</dbReference>
<feature type="domain" description="UBA" evidence="2">
    <location>
        <begin position="347"/>
        <end position="391"/>
    </location>
</feature>
<reference evidence="5" key="1">
    <citation type="submission" date="2016-03" db="EMBL/GenBank/DDBJ databases">
        <authorList>
            <person name="Devillers Hugo."/>
        </authorList>
    </citation>
    <scope>NUCLEOTIDE SEQUENCE [LARGE SCALE GENOMIC DNA]</scope>
</reference>
<dbReference type="PROSITE" id="PS50030">
    <property type="entry name" value="UBA"/>
    <property type="match status" value="1"/>
</dbReference>
<feature type="compositionally biased region" description="Low complexity" evidence="1">
    <location>
        <begin position="247"/>
        <end position="271"/>
    </location>
</feature>
<dbReference type="InterPro" id="IPR006636">
    <property type="entry name" value="STI1_HS-bd"/>
</dbReference>
<dbReference type="Pfam" id="PF00240">
    <property type="entry name" value="ubiquitin"/>
    <property type="match status" value="1"/>
</dbReference>
<dbReference type="FunFam" id="1.10.8.10:FF:000024">
    <property type="entry name" value="Ubiquitin domain-containing protein DSK2"/>
    <property type="match status" value="1"/>
</dbReference>
<dbReference type="SUPFAM" id="SSF54236">
    <property type="entry name" value="Ubiquitin-like"/>
    <property type="match status" value="1"/>
</dbReference>
<dbReference type="InterPro" id="IPR015496">
    <property type="entry name" value="Ubiquilin"/>
</dbReference>
<dbReference type="CDD" id="cd14324">
    <property type="entry name" value="UBA_Dsk2p_like"/>
    <property type="match status" value="1"/>
</dbReference>